<sequence length="127" mass="13358">MKHALIVAAAAALLTLTACSGDKGPSKEDGVKVVEGFFTEQGRQATLQRSWRFEVTDAGGLDLDCEKKPNGDQECMVGGSVKAQGSIGGQPTKPEPSTLKPKLRALFRPQGEGWQVVEVTDEGTSAG</sequence>
<proteinExistence type="predicted"/>
<gene>
    <name evidence="2" type="ORF">I5V89_02925</name>
</gene>
<dbReference type="EMBL" id="JADUOV010000001">
    <property type="protein sequence ID" value="MBH1788820.1"/>
    <property type="molecule type" value="Genomic_DNA"/>
</dbReference>
<keyword evidence="1" id="KW-0732">Signal</keyword>
<evidence type="ECO:0008006" key="4">
    <source>
        <dbReference type="Google" id="ProtNLM"/>
    </source>
</evidence>
<dbReference type="AlphaFoldDB" id="A0AA40YBM4"/>
<feature type="signal peptide" evidence="1">
    <location>
        <begin position="1"/>
        <end position="20"/>
    </location>
</feature>
<dbReference type="PROSITE" id="PS51257">
    <property type="entry name" value="PROKAR_LIPOPROTEIN"/>
    <property type="match status" value="1"/>
</dbReference>
<dbReference type="Proteomes" id="UP000634179">
    <property type="component" value="Unassembled WGS sequence"/>
</dbReference>
<dbReference type="RefSeq" id="WP_046433505.1">
    <property type="nucleotide sequence ID" value="NZ_JAEDVL010000024.1"/>
</dbReference>
<evidence type="ECO:0000313" key="2">
    <source>
        <dbReference type="EMBL" id="MBH1788820.1"/>
    </source>
</evidence>
<name>A0AA40YBM4_STEMA</name>
<reference evidence="2" key="1">
    <citation type="submission" date="2020-11" db="EMBL/GenBank/DDBJ databases">
        <title>Enhanced detection system for hospital associated transmission using whole genome sequencing surveillance.</title>
        <authorList>
            <person name="Harrison L.H."/>
            <person name="Van Tyne D."/>
            <person name="Marsh J.W."/>
            <person name="Griffith M.P."/>
            <person name="Snyder D.J."/>
            <person name="Cooper V.S."/>
            <person name="Mustapha M."/>
        </authorList>
    </citation>
    <scope>NUCLEOTIDE SEQUENCE</scope>
    <source>
        <strain evidence="2">STEN00053</strain>
    </source>
</reference>
<evidence type="ECO:0000256" key="1">
    <source>
        <dbReference type="SAM" id="SignalP"/>
    </source>
</evidence>
<comment type="caution">
    <text evidence="2">The sequence shown here is derived from an EMBL/GenBank/DDBJ whole genome shotgun (WGS) entry which is preliminary data.</text>
</comment>
<evidence type="ECO:0000313" key="3">
    <source>
        <dbReference type="Proteomes" id="UP000634179"/>
    </source>
</evidence>
<feature type="chain" id="PRO_5041278649" description="Lipoprotein" evidence="1">
    <location>
        <begin position="21"/>
        <end position="127"/>
    </location>
</feature>
<accession>A0AA40YBM4</accession>
<protein>
    <recommendedName>
        <fullName evidence="4">Lipoprotein</fullName>
    </recommendedName>
</protein>
<organism evidence="2 3">
    <name type="scientific">Stenotrophomonas maltophilia</name>
    <name type="common">Pseudomonas maltophilia</name>
    <name type="synonym">Xanthomonas maltophilia</name>
    <dbReference type="NCBI Taxonomy" id="40324"/>
    <lineage>
        <taxon>Bacteria</taxon>
        <taxon>Pseudomonadati</taxon>
        <taxon>Pseudomonadota</taxon>
        <taxon>Gammaproteobacteria</taxon>
        <taxon>Lysobacterales</taxon>
        <taxon>Lysobacteraceae</taxon>
        <taxon>Stenotrophomonas</taxon>
        <taxon>Stenotrophomonas maltophilia group</taxon>
    </lineage>
</organism>